<evidence type="ECO:0000313" key="2">
    <source>
        <dbReference type="Proteomes" id="UP000886786"/>
    </source>
</evidence>
<accession>A0A9D0ZQP0</accession>
<name>A0A9D0ZQP0_9FIRM</name>
<sequence length="155" mass="18195">MVGTIKELIPKMLQLDETKEYEVKEYKHKRSLNANAYYWVLVNKIADALNQSKEFVHMCMLKQYGQRYWICVPADTPVESLIKYYEQDGVRKQGDRLFKTYNVYKPSSEMNTYEMSKLIDGTVEEAQSIGIETMTPDELAHLKAMWGVEHENKKK</sequence>
<gene>
    <name evidence="1" type="ORF">IAB27_03770</name>
</gene>
<dbReference type="AlphaFoldDB" id="A0A9D0ZQP0"/>
<reference evidence="1" key="1">
    <citation type="submission" date="2020-10" db="EMBL/GenBank/DDBJ databases">
        <authorList>
            <person name="Gilroy R."/>
        </authorList>
    </citation>
    <scope>NUCLEOTIDE SEQUENCE</scope>
    <source>
        <strain evidence="1">CHK147-3167</strain>
    </source>
</reference>
<dbReference type="InterPro" id="IPR036619">
    <property type="entry name" value="NinB_sf"/>
</dbReference>
<proteinExistence type="predicted"/>
<protein>
    <submittedName>
        <fullName evidence="1">Uncharacterized protein</fullName>
    </submittedName>
</protein>
<dbReference type="Gene3D" id="1.10.3790.10">
    <property type="entry name" value="NinB"/>
    <property type="match status" value="1"/>
</dbReference>
<dbReference type="EMBL" id="DVFV01000069">
    <property type="protein sequence ID" value="HIQ90728.1"/>
    <property type="molecule type" value="Genomic_DNA"/>
</dbReference>
<reference evidence="1" key="2">
    <citation type="journal article" date="2021" name="PeerJ">
        <title>Extensive microbial diversity within the chicken gut microbiome revealed by metagenomics and culture.</title>
        <authorList>
            <person name="Gilroy R."/>
            <person name="Ravi A."/>
            <person name="Getino M."/>
            <person name="Pursley I."/>
            <person name="Horton D.L."/>
            <person name="Alikhan N.F."/>
            <person name="Baker D."/>
            <person name="Gharbi K."/>
            <person name="Hall N."/>
            <person name="Watson M."/>
            <person name="Adriaenssens E.M."/>
            <person name="Foster-Nyarko E."/>
            <person name="Jarju S."/>
            <person name="Secka A."/>
            <person name="Antonio M."/>
            <person name="Oren A."/>
            <person name="Chaudhuri R.R."/>
            <person name="La Ragione R."/>
            <person name="Hildebrand F."/>
            <person name="Pallen M.J."/>
        </authorList>
    </citation>
    <scope>NUCLEOTIDE SEQUENCE</scope>
    <source>
        <strain evidence="1">CHK147-3167</strain>
    </source>
</reference>
<evidence type="ECO:0000313" key="1">
    <source>
        <dbReference type="EMBL" id="HIQ90728.1"/>
    </source>
</evidence>
<organism evidence="1 2">
    <name type="scientific">Candidatus Coprosoma intestinipullorum</name>
    <dbReference type="NCBI Taxonomy" id="2840752"/>
    <lineage>
        <taxon>Bacteria</taxon>
        <taxon>Bacillati</taxon>
        <taxon>Bacillota</taxon>
        <taxon>Bacillota incertae sedis</taxon>
        <taxon>Candidatus Coprosoma</taxon>
    </lineage>
</organism>
<dbReference type="Proteomes" id="UP000886786">
    <property type="component" value="Unassembled WGS sequence"/>
</dbReference>
<comment type="caution">
    <text evidence="1">The sequence shown here is derived from an EMBL/GenBank/DDBJ whole genome shotgun (WGS) entry which is preliminary data.</text>
</comment>